<feature type="transmembrane region" description="Helical" evidence="1">
    <location>
        <begin position="336"/>
        <end position="359"/>
    </location>
</feature>
<protein>
    <submittedName>
        <fullName evidence="2">Uncharacterized protein</fullName>
    </submittedName>
</protein>
<keyword evidence="3" id="KW-1185">Reference proteome</keyword>
<comment type="caution">
    <text evidence="2">The sequence shown here is derived from an EMBL/GenBank/DDBJ whole genome shotgun (WGS) entry which is preliminary data.</text>
</comment>
<accession>A0ABR1HHK7</accession>
<reference evidence="2 3" key="1">
    <citation type="journal article" date="2025" name="Microbiol. Resour. Announc.">
        <title>Draft genome sequences for Neonectria magnoliae and Neonectria punicea, canker pathogens of Liriodendron tulipifera and Acer saccharum in West Virginia.</title>
        <authorList>
            <person name="Petronek H.M."/>
            <person name="Kasson M.T."/>
            <person name="Metheny A.M."/>
            <person name="Stauder C.M."/>
            <person name="Lovett B."/>
            <person name="Lynch S.C."/>
            <person name="Garnas J.R."/>
            <person name="Kasson L.R."/>
            <person name="Stajich J.E."/>
        </authorList>
    </citation>
    <scope>NUCLEOTIDE SEQUENCE [LARGE SCALE GENOMIC DNA]</scope>
    <source>
        <strain evidence="2 3">NRRL 64651</strain>
    </source>
</reference>
<keyword evidence="1" id="KW-1133">Transmembrane helix</keyword>
<feature type="transmembrane region" description="Helical" evidence="1">
    <location>
        <begin position="371"/>
        <end position="392"/>
    </location>
</feature>
<gene>
    <name evidence="2" type="ORF">QQZ08_010316</name>
</gene>
<sequence>MEALRTVAQSAFQSSVFHNSPSHYHIVTTTDANPQSPATLVQASATLAEIEDVEKSNRSLLLVKIVYDATISRHVFRTTQSDSQRLSEIFHIDPYGLGLVANDMTGFHCLAGSESGHLTSYYLQCAAYKILWTYNSESQSVRGITFVVNSKRGPSAFKDLVNIMKLNLALLLHPLFLPLSAAIQTVAFFDRLLREGYDQSRLVEVATGYRPITELSEAREGLRKLADVSREMSILIRRSLMVIRRIKQWKLAARDFERLVSDHRPANDSVRPGLLSAEASAKSVLASLKLIRRRLEVMEIDFSYIGGRAENQSTVDALTSINLAMAATRDSSSMKVIAIMTMAFLPGTFLAALFAVPSLDWDSQTVVQGNFWVYWAFAIPFTIMVFVFWMFLTRRQELSQFYDRVRVYMGRKERKAPST</sequence>
<evidence type="ECO:0000313" key="2">
    <source>
        <dbReference type="EMBL" id="KAK7420624.1"/>
    </source>
</evidence>
<keyword evidence="1" id="KW-0812">Transmembrane</keyword>
<proteinExistence type="predicted"/>
<dbReference type="Proteomes" id="UP001498421">
    <property type="component" value="Unassembled WGS sequence"/>
</dbReference>
<evidence type="ECO:0000313" key="3">
    <source>
        <dbReference type="Proteomes" id="UP001498421"/>
    </source>
</evidence>
<dbReference type="EMBL" id="JAZAVK010000132">
    <property type="protein sequence ID" value="KAK7420624.1"/>
    <property type="molecule type" value="Genomic_DNA"/>
</dbReference>
<dbReference type="Gene3D" id="1.20.58.340">
    <property type="entry name" value="Magnesium transport protein CorA, transmembrane region"/>
    <property type="match status" value="1"/>
</dbReference>
<keyword evidence="1" id="KW-0472">Membrane</keyword>
<evidence type="ECO:0000256" key="1">
    <source>
        <dbReference type="SAM" id="Phobius"/>
    </source>
</evidence>
<name>A0ABR1HHK7_9HYPO</name>
<organism evidence="2 3">
    <name type="scientific">Neonectria magnoliae</name>
    <dbReference type="NCBI Taxonomy" id="2732573"/>
    <lineage>
        <taxon>Eukaryota</taxon>
        <taxon>Fungi</taxon>
        <taxon>Dikarya</taxon>
        <taxon>Ascomycota</taxon>
        <taxon>Pezizomycotina</taxon>
        <taxon>Sordariomycetes</taxon>
        <taxon>Hypocreomycetidae</taxon>
        <taxon>Hypocreales</taxon>
        <taxon>Nectriaceae</taxon>
        <taxon>Neonectria</taxon>
    </lineage>
</organism>